<dbReference type="Gene3D" id="3.30.9.100">
    <property type="match status" value="1"/>
</dbReference>
<dbReference type="InterPro" id="IPR002938">
    <property type="entry name" value="FAD-bd"/>
</dbReference>
<feature type="domain" description="L-lysine epsilon oxidase C-terminal" evidence="3">
    <location>
        <begin position="62"/>
        <end position="221"/>
    </location>
</feature>
<feature type="domain" description="FAD-binding" evidence="2">
    <location>
        <begin position="347"/>
        <end position="671"/>
    </location>
</feature>
<dbReference type="EMBL" id="JAPNKE010000002">
    <property type="protein sequence ID" value="MCY1009634.1"/>
    <property type="molecule type" value="Genomic_DNA"/>
</dbReference>
<keyword evidence="5" id="KW-1185">Reference proteome</keyword>
<gene>
    <name evidence="4" type="ORF">OV079_29525</name>
</gene>
<dbReference type="AlphaFoldDB" id="A0A9X3ESR4"/>
<evidence type="ECO:0000256" key="1">
    <source>
        <dbReference type="SAM" id="MobiDB-lite"/>
    </source>
</evidence>
<feature type="compositionally biased region" description="Low complexity" evidence="1">
    <location>
        <begin position="319"/>
        <end position="329"/>
    </location>
</feature>
<dbReference type="Proteomes" id="UP001150924">
    <property type="component" value="Unassembled WGS sequence"/>
</dbReference>
<feature type="region of interest" description="Disordered" evidence="1">
    <location>
        <begin position="298"/>
        <end position="338"/>
    </location>
</feature>
<evidence type="ECO:0000259" key="3">
    <source>
        <dbReference type="Pfam" id="PF18417"/>
    </source>
</evidence>
<evidence type="ECO:0000313" key="4">
    <source>
        <dbReference type="EMBL" id="MCY1009634.1"/>
    </source>
</evidence>
<dbReference type="Pfam" id="PF01494">
    <property type="entry name" value="FAD_binding_3"/>
    <property type="match status" value="1"/>
</dbReference>
<feature type="compositionally biased region" description="Low complexity" evidence="1">
    <location>
        <begin position="298"/>
        <end position="309"/>
    </location>
</feature>
<evidence type="ECO:0000313" key="5">
    <source>
        <dbReference type="Proteomes" id="UP001150924"/>
    </source>
</evidence>
<reference evidence="4" key="1">
    <citation type="submission" date="2022-11" db="EMBL/GenBank/DDBJ databases">
        <title>Minimal conservation of predation-associated metabolite biosynthetic gene clusters underscores biosynthetic potential of Myxococcota including descriptions for ten novel species: Archangium lansinium sp. nov., Myxococcus landrumus sp. nov., Nannocystis bai.</title>
        <authorList>
            <person name="Ahearne A."/>
            <person name="Stevens C."/>
            <person name="Phillips K."/>
        </authorList>
    </citation>
    <scope>NUCLEOTIDE SEQUENCE</scope>
    <source>
        <strain evidence="4">Na p29</strain>
    </source>
</reference>
<dbReference type="GO" id="GO:0071949">
    <property type="term" value="F:FAD binding"/>
    <property type="evidence" value="ECO:0007669"/>
    <property type="project" value="InterPro"/>
</dbReference>
<dbReference type="InterPro" id="IPR041173">
    <property type="entry name" value="LodA_C"/>
</dbReference>
<accession>A0A9X3ESR4</accession>
<organism evidence="4 5">
    <name type="scientific">Nannocystis pusilla</name>
    <dbReference type="NCBI Taxonomy" id="889268"/>
    <lineage>
        <taxon>Bacteria</taxon>
        <taxon>Pseudomonadati</taxon>
        <taxon>Myxococcota</taxon>
        <taxon>Polyangia</taxon>
        <taxon>Nannocystales</taxon>
        <taxon>Nannocystaceae</taxon>
        <taxon>Nannocystis</taxon>
    </lineage>
</organism>
<sequence length="726" mass="79829">MLAAPGQEFAAQRRILFNQFRYPRRFNSKIRLTAPDNTGLSGGISIAEWPSYYGDATAFSDPTSDAYMAVTELQYQYLWQWANGDFDADWRGAPPAAPTSIDQVPVQDQPATLDRAAMEFCLGGPFHPGCEVTWPIRNYTMFTEPFRIRTWPDGVANQDYGDQLSPEQVYVQGRGATVGGPLYFNGPGDLTRWMAVPWQTDTASCRSGYVPEYDPYLPTFWPHRVPNHVLTEAAYRQIMAATTPEDAMAAFQGREVWYRWLGADDDYQGQLETMIQRFGDLGIVERFPGRRTSTTCRRSSTWRRACSSRGRPRSRSRTTRAPARSSATRTRGRTEMTTAHDEPRAFDVAVIGGGPAGAAAALTLARAGRRALLVDATPAGLGFAAGEGLPPAAVPLLHDLGALEAFLADEHLPSYGNESVWGGPSPVIHDFLRDPRGHGFHLDRARFDATLRRRAREEGVEVRAATRLHTFVRDDAGGFRLALKGDEGAAAEARCAFIVDATGRAASVARRLGARRIQDDAQIAIIAVHERDEQAEPCDRDSLTLVESVPEGWWYTALLPRRRRVVVFLTDADLPAARVAATPAGFDELLARTRRVRARLEAAPYRRILGPRGGPASTSRLAQAHGAGWVAVGDAAMAFDPLSSQGILTALYAGLRVGLALHAELGGAAGSVARESAALGRIHEVYRERRRLIHAEERRWPEAPYWLRRLTLPELDAAGEEASSGR</sequence>
<evidence type="ECO:0000259" key="2">
    <source>
        <dbReference type="Pfam" id="PF01494"/>
    </source>
</evidence>
<dbReference type="Gene3D" id="3.50.50.60">
    <property type="entry name" value="FAD/NAD(P)-binding domain"/>
    <property type="match status" value="1"/>
</dbReference>
<dbReference type="InterPro" id="IPR036188">
    <property type="entry name" value="FAD/NAD-bd_sf"/>
</dbReference>
<comment type="caution">
    <text evidence="4">The sequence shown here is derived from an EMBL/GenBank/DDBJ whole genome shotgun (WGS) entry which is preliminary data.</text>
</comment>
<dbReference type="PANTHER" id="PTHR43747">
    <property type="entry name" value="FAD-BINDING PROTEIN"/>
    <property type="match status" value="1"/>
</dbReference>
<dbReference type="SUPFAM" id="SSF51905">
    <property type="entry name" value="FAD/NAD(P)-binding domain"/>
    <property type="match status" value="1"/>
</dbReference>
<name>A0A9X3ESR4_9BACT</name>
<dbReference type="PANTHER" id="PTHR43747:SF1">
    <property type="entry name" value="SLR1998 PROTEIN"/>
    <property type="match status" value="1"/>
</dbReference>
<dbReference type="RefSeq" id="WP_267778674.1">
    <property type="nucleotide sequence ID" value="NZ_JAPNKE010000002.1"/>
</dbReference>
<protein>
    <submittedName>
        <fullName evidence="4">LodA/GoxA family CTQ-dependent oxidase</fullName>
    </submittedName>
</protein>
<dbReference type="Pfam" id="PF18417">
    <property type="entry name" value="LodA_C"/>
    <property type="match status" value="1"/>
</dbReference>
<dbReference type="PRINTS" id="PR00420">
    <property type="entry name" value="RNGMNOXGNASE"/>
</dbReference>
<proteinExistence type="predicted"/>
<dbReference type="InterPro" id="IPR050816">
    <property type="entry name" value="Flavin-dep_Halogenase_NPB"/>
</dbReference>